<dbReference type="RefSeq" id="WP_012876453.1">
    <property type="nucleotide sequence ID" value="NC_013526.1"/>
</dbReference>
<dbReference type="KEGG" id="ttr:Tter_2533"/>
<evidence type="ECO:0000313" key="6">
    <source>
        <dbReference type="Proteomes" id="UP000000323"/>
    </source>
</evidence>
<evidence type="ECO:0000256" key="1">
    <source>
        <dbReference type="ARBA" id="ARBA00022679"/>
    </source>
</evidence>
<proteinExistence type="predicted"/>
<organism evidence="5 6">
    <name type="scientific">Thermobaculum terrenum (strain ATCC BAA-798 / CCMEE 7001 / YNP1)</name>
    <dbReference type="NCBI Taxonomy" id="525904"/>
    <lineage>
        <taxon>Bacteria</taxon>
        <taxon>Bacillati</taxon>
        <taxon>Chloroflexota</taxon>
        <taxon>Chloroflexia</taxon>
        <taxon>Candidatus Thermobaculales</taxon>
        <taxon>Candidatus Thermobaculaceae</taxon>
        <taxon>Thermobaculum</taxon>
    </lineage>
</organism>
<evidence type="ECO:0000256" key="3">
    <source>
        <dbReference type="SAM" id="MobiDB-lite"/>
    </source>
</evidence>
<dbReference type="PANTHER" id="PTHR10584">
    <property type="entry name" value="SUGAR KINASE"/>
    <property type="match status" value="1"/>
</dbReference>
<reference evidence="6" key="1">
    <citation type="journal article" date="2010" name="Stand. Genomic Sci.">
        <title>Complete genome sequence of 'Thermobaculum terrenum' type strain (YNP1).</title>
        <authorList>
            <person name="Kiss H."/>
            <person name="Cleland D."/>
            <person name="Lapidus A."/>
            <person name="Lucas S."/>
            <person name="Glavina Del Rio T."/>
            <person name="Nolan M."/>
            <person name="Tice H."/>
            <person name="Han C."/>
            <person name="Goodwin L."/>
            <person name="Pitluck S."/>
            <person name="Liolios K."/>
            <person name="Ivanova N."/>
            <person name="Mavromatis K."/>
            <person name="Ovchinnikova G."/>
            <person name="Pati A."/>
            <person name="Chen A."/>
            <person name="Palaniappan K."/>
            <person name="Land M."/>
            <person name="Hauser L."/>
            <person name="Chang Y."/>
            <person name="Jeffries C."/>
            <person name="Lu M."/>
            <person name="Brettin T."/>
            <person name="Detter J."/>
            <person name="Goker M."/>
            <person name="Tindall B."/>
            <person name="Beck B."/>
            <person name="McDermott T."/>
            <person name="Woyke T."/>
            <person name="Bristow J."/>
            <person name="Eisen J."/>
            <person name="Markowitz V."/>
            <person name="Hugenholtz P."/>
            <person name="Kyrpides N."/>
            <person name="Klenk H."/>
            <person name="Cheng J."/>
        </authorList>
    </citation>
    <scope>NUCLEOTIDE SEQUENCE [LARGE SCALE GENOMIC DNA]</scope>
    <source>
        <strain evidence="6">ATCC BAA-798 / YNP1</strain>
    </source>
</reference>
<dbReference type="GO" id="GO:0016301">
    <property type="term" value="F:kinase activity"/>
    <property type="evidence" value="ECO:0007669"/>
    <property type="project" value="UniProtKB-KW"/>
</dbReference>
<sequence length="379" mass="40738">MRAEAVVAGHTCLDIIPEWTHRSGLELLPGTITHVGPAGIATGGCMPNTGLALGRLGVRTRLVGKVGQDEFGQLVRELLERRGRHMEVRLLPSPGEHTSYSVILNPPQIDRVVLHYPGTNDTFTSRDLPSDALAGARLLHFGYPPIMRAMYEDGGRELEELLRRAKELGLTTSLDMAYPDPDSPAGRADWPSILERALPWTDVCVPSIGEILLMLGQPQGVVTPERVRGVGARLLEMGAAIAGVKLGERGLYLRTAGEERLGRAGPALTARGEWACRELWANVFEVQVVGTTGAGDATMAGLLMALLRGLPPEEALTAACAVGACSVEAPDATSGIPSWQEIEARVRAGWPRQRRSPGPGWAETRTPGVWRGPDDVTNR</sequence>
<dbReference type="GO" id="GO:0005829">
    <property type="term" value="C:cytosol"/>
    <property type="evidence" value="ECO:0007669"/>
    <property type="project" value="TreeGrafter"/>
</dbReference>
<dbReference type="InterPro" id="IPR029056">
    <property type="entry name" value="Ribokinase-like"/>
</dbReference>
<dbReference type="Gene3D" id="3.40.1190.20">
    <property type="match status" value="1"/>
</dbReference>
<dbReference type="Pfam" id="PF00294">
    <property type="entry name" value="PfkB"/>
    <property type="match status" value="1"/>
</dbReference>
<dbReference type="SUPFAM" id="SSF53613">
    <property type="entry name" value="Ribokinase-like"/>
    <property type="match status" value="1"/>
</dbReference>
<evidence type="ECO:0000256" key="2">
    <source>
        <dbReference type="ARBA" id="ARBA00022777"/>
    </source>
</evidence>
<evidence type="ECO:0000313" key="5">
    <source>
        <dbReference type="EMBL" id="ACZ43422.1"/>
    </source>
</evidence>
<feature type="domain" description="Carbohydrate kinase PfkB" evidence="4">
    <location>
        <begin position="6"/>
        <end position="338"/>
    </location>
</feature>
<dbReference type="Proteomes" id="UP000000323">
    <property type="component" value="Chromosome 2"/>
</dbReference>
<keyword evidence="2" id="KW-0418">Kinase</keyword>
<protein>
    <submittedName>
        <fullName evidence="5">PfkB domain protein</fullName>
    </submittedName>
</protein>
<evidence type="ECO:0000259" key="4">
    <source>
        <dbReference type="Pfam" id="PF00294"/>
    </source>
</evidence>
<name>D1CI51_THET1</name>
<keyword evidence="6" id="KW-1185">Reference proteome</keyword>
<dbReference type="eggNOG" id="COG0524">
    <property type="taxonomic scope" value="Bacteria"/>
</dbReference>
<dbReference type="EMBL" id="CP001826">
    <property type="protein sequence ID" value="ACZ43422.1"/>
    <property type="molecule type" value="Genomic_DNA"/>
</dbReference>
<dbReference type="AlphaFoldDB" id="D1CI51"/>
<dbReference type="HOGENOM" id="CLU_027634_6_0_0"/>
<dbReference type="InterPro" id="IPR011611">
    <property type="entry name" value="PfkB_dom"/>
</dbReference>
<gene>
    <name evidence="5" type="ordered locus">Tter_2533</name>
</gene>
<accession>D1CI51</accession>
<keyword evidence="1" id="KW-0808">Transferase</keyword>
<dbReference type="PANTHER" id="PTHR10584:SF166">
    <property type="entry name" value="RIBOKINASE"/>
    <property type="match status" value="1"/>
</dbReference>
<dbReference type="STRING" id="525904.Tter_2533"/>
<feature type="region of interest" description="Disordered" evidence="3">
    <location>
        <begin position="349"/>
        <end position="379"/>
    </location>
</feature>
<dbReference type="OrthoDB" id="9813569at2"/>